<organism evidence="2 3">
    <name type="scientific">Triangularia verruculosa</name>
    <dbReference type="NCBI Taxonomy" id="2587418"/>
    <lineage>
        <taxon>Eukaryota</taxon>
        <taxon>Fungi</taxon>
        <taxon>Dikarya</taxon>
        <taxon>Ascomycota</taxon>
        <taxon>Pezizomycotina</taxon>
        <taxon>Sordariomycetes</taxon>
        <taxon>Sordariomycetidae</taxon>
        <taxon>Sordariales</taxon>
        <taxon>Podosporaceae</taxon>
        <taxon>Triangularia</taxon>
    </lineage>
</organism>
<comment type="caution">
    <text evidence="2">The sequence shown here is derived from an EMBL/GenBank/DDBJ whole genome shotgun (WGS) entry which is preliminary data.</text>
</comment>
<dbReference type="Proteomes" id="UP001303160">
    <property type="component" value="Unassembled WGS sequence"/>
</dbReference>
<evidence type="ECO:0000313" key="3">
    <source>
        <dbReference type="Proteomes" id="UP001303160"/>
    </source>
</evidence>
<accession>A0AAN6XGY5</accession>
<sequence>MASSTSPNFPTAPDFGEHQPLADLLARASDPGQTLSVAEELEGSDGPVTASAGGGNDKMTDLWNEMNDAAKGTDAQVENGRAPLPQDVAIVPEKSAENPLSDEAHIRKALEDFGHLRDITAIADLYIAMANYNKRVKRGHPEPYRITDPVEAAQAFADMADSAYNVMLGPPLSGMFSFVSGTTRTFNRRMSKTEVHLSFLAEIFQGFSLTDAATKQLDGILTNFIKSLSNISVSTERTKNTVDQTIRVHQTLATNISGSKEHPIWVYQPRTRIVYMHVDASTWKWATNKANHEESTFNMQYVVVDTDLNVNRWLAAKPKLEEIFERVTGNTFKQYGKIKFPPPIDAGA</sequence>
<name>A0AAN6XGY5_9PEZI</name>
<dbReference type="AlphaFoldDB" id="A0AAN6XGY5"/>
<feature type="non-terminal residue" evidence="2">
    <location>
        <position position="348"/>
    </location>
</feature>
<evidence type="ECO:0000256" key="1">
    <source>
        <dbReference type="SAM" id="MobiDB-lite"/>
    </source>
</evidence>
<feature type="region of interest" description="Disordered" evidence="1">
    <location>
        <begin position="38"/>
        <end position="59"/>
    </location>
</feature>
<keyword evidence="3" id="KW-1185">Reference proteome</keyword>
<proteinExistence type="predicted"/>
<dbReference type="EMBL" id="MU863947">
    <property type="protein sequence ID" value="KAK4198392.1"/>
    <property type="molecule type" value="Genomic_DNA"/>
</dbReference>
<reference evidence="2" key="1">
    <citation type="journal article" date="2023" name="Mol. Phylogenet. Evol.">
        <title>Genome-scale phylogeny and comparative genomics of the fungal order Sordariales.</title>
        <authorList>
            <person name="Hensen N."/>
            <person name="Bonometti L."/>
            <person name="Westerberg I."/>
            <person name="Brannstrom I.O."/>
            <person name="Guillou S."/>
            <person name="Cros-Aarteil S."/>
            <person name="Calhoun S."/>
            <person name="Haridas S."/>
            <person name="Kuo A."/>
            <person name="Mondo S."/>
            <person name="Pangilinan J."/>
            <person name="Riley R."/>
            <person name="LaButti K."/>
            <person name="Andreopoulos B."/>
            <person name="Lipzen A."/>
            <person name="Chen C."/>
            <person name="Yan M."/>
            <person name="Daum C."/>
            <person name="Ng V."/>
            <person name="Clum A."/>
            <person name="Steindorff A."/>
            <person name="Ohm R.A."/>
            <person name="Martin F."/>
            <person name="Silar P."/>
            <person name="Natvig D.O."/>
            <person name="Lalanne C."/>
            <person name="Gautier V."/>
            <person name="Ament-Velasquez S.L."/>
            <person name="Kruys A."/>
            <person name="Hutchinson M.I."/>
            <person name="Powell A.J."/>
            <person name="Barry K."/>
            <person name="Miller A.N."/>
            <person name="Grigoriev I.V."/>
            <person name="Debuchy R."/>
            <person name="Gladieux P."/>
            <person name="Hiltunen Thoren M."/>
            <person name="Johannesson H."/>
        </authorList>
    </citation>
    <scope>NUCLEOTIDE SEQUENCE</scope>
    <source>
        <strain evidence="2">CBS 315.58</strain>
    </source>
</reference>
<gene>
    <name evidence="2" type="ORF">QBC40DRAFT_205128</name>
</gene>
<reference evidence="2" key="2">
    <citation type="submission" date="2023-05" db="EMBL/GenBank/DDBJ databases">
        <authorList>
            <consortium name="Lawrence Berkeley National Laboratory"/>
            <person name="Steindorff A."/>
            <person name="Hensen N."/>
            <person name="Bonometti L."/>
            <person name="Westerberg I."/>
            <person name="Brannstrom I.O."/>
            <person name="Guillou S."/>
            <person name="Cros-Aarteil S."/>
            <person name="Calhoun S."/>
            <person name="Haridas S."/>
            <person name="Kuo A."/>
            <person name="Mondo S."/>
            <person name="Pangilinan J."/>
            <person name="Riley R."/>
            <person name="Labutti K."/>
            <person name="Andreopoulos B."/>
            <person name="Lipzen A."/>
            <person name="Chen C."/>
            <person name="Yanf M."/>
            <person name="Daum C."/>
            <person name="Ng V."/>
            <person name="Clum A."/>
            <person name="Ohm R."/>
            <person name="Martin F."/>
            <person name="Silar P."/>
            <person name="Natvig D."/>
            <person name="Lalanne C."/>
            <person name="Gautier V."/>
            <person name="Ament-Velasquez S.L."/>
            <person name="Kruys A."/>
            <person name="Hutchinson M.I."/>
            <person name="Powell A.J."/>
            <person name="Barry K."/>
            <person name="Miller A.N."/>
            <person name="Grigoriev I.V."/>
            <person name="Debuchy R."/>
            <person name="Gladieux P."/>
            <person name="Thoren M.H."/>
            <person name="Johannesson H."/>
        </authorList>
    </citation>
    <scope>NUCLEOTIDE SEQUENCE</scope>
    <source>
        <strain evidence="2">CBS 315.58</strain>
    </source>
</reference>
<evidence type="ECO:0000313" key="2">
    <source>
        <dbReference type="EMBL" id="KAK4198392.1"/>
    </source>
</evidence>
<protein>
    <submittedName>
        <fullName evidence="2">Uncharacterized protein</fullName>
    </submittedName>
</protein>
<feature type="region of interest" description="Disordered" evidence="1">
    <location>
        <begin position="1"/>
        <end position="20"/>
    </location>
</feature>